<dbReference type="Pfam" id="PF01459">
    <property type="entry name" value="Porin_3"/>
    <property type="match status" value="1"/>
</dbReference>
<dbReference type="InterPro" id="IPR001925">
    <property type="entry name" value="Porin_Euk"/>
</dbReference>
<dbReference type="OrthoDB" id="7827681at2759"/>
<dbReference type="AlphaFoldDB" id="A0A0B7NKJ2"/>
<dbReference type="CDD" id="cd07306">
    <property type="entry name" value="Porin3_VDAC"/>
    <property type="match status" value="1"/>
</dbReference>
<keyword evidence="6" id="KW-1000">Mitochondrion outer membrane</keyword>
<evidence type="ECO:0000256" key="3">
    <source>
        <dbReference type="ARBA" id="ARBA00022448"/>
    </source>
</evidence>
<proteinExistence type="inferred from homology"/>
<dbReference type="GO" id="GO:0046930">
    <property type="term" value="C:pore complex"/>
    <property type="evidence" value="ECO:0007669"/>
    <property type="project" value="UniProtKB-KW"/>
</dbReference>
<dbReference type="Proteomes" id="UP000054107">
    <property type="component" value="Unassembled WGS sequence"/>
</dbReference>
<dbReference type="STRING" id="35722.A0A0B7NKJ2"/>
<dbReference type="PANTHER" id="PTHR11743:SF70">
    <property type="entry name" value="GH26960P-RELATED"/>
    <property type="match status" value="1"/>
</dbReference>
<evidence type="ECO:0008006" key="13">
    <source>
        <dbReference type="Google" id="ProtNLM"/>
    </source>
</evidence>
<dbReference type="InterPro" id="IPR027246">
    <property type="entry name" value="Porin_Euk/Tom40"/>
</dbReference>
<keyword evidence="8" id="KW-0626">Porin</keyword>
<dbReference type="Gene3D" id="2.40.160.10">
    <property type="entry name" value="Porin"/>
    <property type="match status" value="1"/>
</dbReference>
<evidence type="ECO:0000256" key="6">
    <source>
        <dbReference type="ARBA" id="ARBA00022787"/>
    </source>
</evidence>
<dbReference type="FunFam" id="2.40.160.10:FF:000012">
    <property type="entry name" value="Voltage-dependent anion-selective channel"/>
    <property type="match status" value="1"/>
</dbReference>
<sequence length="284" mass="30679">MSVPVAFNDIGKPAKDLLGKDYPVGGVKLEVKTTAPNGVTFRVNGHRDNKTGIIIGDLETKWADKKKGVSVTEVWTSSNHLNGKLELENNITKGLKVEVITSLLPSINEKGAKINATYKQPNIHSIATLDVFKKNMILNSVIGRDGFLVGGEIAYGAKEAKISRYHGAIGYATREYAIAVHATNSMSQYTASYYHRINPDLEASGKAVWNNKDSINGVVLEVGAKFRLDDTCFIKGKMTNAGLVGASFTQTVRPGVKVNIGASVDTCRLSENAHKLGIALTFEN</sequence>
<evidence type="ECO:0000256" key="1">
    <source>
        <dbReference type="ARBA" id="ARBA00004294"/>
    </source>
</evidence>
<keyword evidence="7" id="KW-0406">Ion transport</keyword>
<evidence type="ECO:0000256" key="2">
    <source>
        <dbReference type="ARBA" id="ARBA00007780"/>
    </source>
</evidence>
<evidence type="ECO:0000256" key="8">
    <source>
        <dbReference type="ARBA" id="ARBA00023114"/>
    </source>
</evidence>
<dbReference type="GO" id="GO:0008308">
    <property type="term" value="F:voltage-gated monoatomic anion channel activity"/>
    <property type="evidence" value="ECO:0007669"/>
    <property type="project" value="InterPro"/>
</dbReference>
<dbReference type="GO" id="GO:0005741">
    <property type="term" value="C:mitochondrial outer membrane"/>
    <property type="evidence" value="ECO:0007669"/>
    <property type="project" value="UniProtKB-SubCell"/>
</dbReference>
<keyword evidence="9" id="KW-0496">Mitochondrion</keyword>
<organism evidence="11 12">
    <name type="scientific">Parasitella parasitica</name>
    <dbReference type="NCBI Taxonomy" id="35722"/>
    <lineage>
        <taxon>Eukaryota</taxon>
        <taxon>Fungi</taxon>
        <taxon>Fungi incertae sedis</taxon>
        <taxon>Mucoromycota</taxon>
        <taxon>Mucoromycotina</taxon>
        <taxon>Mucoromycetes</taxon>
        <taxon>Mucorales</taxon>
        <taxon>Mucorineae</taxon>
        <taxon>Mucoraceae</taxon>
        <taxon>Parasitella</taxon>
    </lineage>
</organism>
<evidence type="ECO:0000256" key="4">
    <source>
        <dbReference type="ARBA" id="ARBA00022452"/>
    </source>
</evidence>
<evidence type="ECO:0000256" key="7">
    <source>
        <dbReference type="ARBA" id="ARBA00023065"/>
    </source>
</evidence>
<dbReference type="PANTHER" id="PTHR11743">
    <property type="entry name" value="VOLTAGE-DEPENDENT ANION-SELECTIVE CHANNEL"/>
    <property type="match status" value="1"/>
</dbReference>
<evidence type="ECO:0000256" key="9">
    <source>
        <dbReference type="ARBA" id="ARBA00023128"/>
    </source>
</evidence>
<gene>
    <name evidence="11" type="primary">PARPA_10278.1 scaffold 40068</name>
</gene>
<keyword evidence="12" id="KW-1185">Reference proteome</keyword>
<keyword evidence="4" id="KW-1134">Transmembrane beta strand</keyword>
<dbReference type="EMBL" id="LN732829">
    <property type="protein sequence ID" value="CEP16024.1"/>
    <property type="molecule type" value="Genomic_DNA"/>
</dbReference>
<dbReference type="GO" id="GO:0015288">
    <property type="term" value="F:porin activity"/>
    <property type="evidence" value="ECO:0007669"/>
    <property type="project" value="UniProtKB-KW"/>
</dbReference>
<comment type="similarity">
    <text evidence="2">Belongs to the eukaryotic mitochondrial porin family.</text>
</comment>
<dbReference type="PRINTS" id="PR00185">
    <property type="entry name" value="EUKARYTPORIN"/>
</dbReference>
<comment type="subcellular location">
    <subcellularLocation>
        <location evidence="1">Mitochondrion outer membrane</location>
    </subcellularLocation>
</comment>
<keyword evidence="3" id="KW-0813">Transport</keyword>
<reference evidence="11 12" key="1">
    <citation type="submission" date="2014-09" db="EMBL/GenBank/DDBJ databases">
        <authorList>
            <person name="Ellenberger Sabrina"/>
        </authorList>
    </citation>
    <scope>NUCLEOTIDE SEQUENCE [LARGE SCALE GENOMIC DNA]</scope>
    <source>
        <strain evidence="11 12">CBS 412.66</strain>
    </source>
</reference>
<keyword evidence="5" id="KW-0812">Transmembrane</keyword>
<dbReference type="InterPro" id="IPR023614">
    <property type="entry name" value="Porin_dom_sf"/>
</dbReference>
<keyword evidence="10" id="KW-0472">Membrane</keyword>
<accession>A0A0B7NKJ2</accession>
<protein>
    <recommendedName>
        <fullName evidence="13">Mitochondrial outer membrane protein porin</fullName>
    </recommendedName>
</protein>
<name>A0A0B7NKJ2_9FUNG</name>
<evidence type="ECO:0000313" key="11">
    <source>
        <dbReference type="EMBL" id="CEP16024.1"/>
    </source>
</evidence>
<evidence type="ECO:0000256" key="10">
    <source>
        <dbReference type="ARBA" id="ARBA00023136"/>
    </source>
</evidence>
<evidence type="ECO:0000256" key="5">
    <source>
        <dbReference type="ARBA" id="ARBA00022692"/>
    </source>
</evidence>
<evidence type="ECO:0000313" key="12">
    <source>
        <dbReference type="Proteomes" id="UP000054107"/>
    </source>
</evidence>